<organism evidence="2">
    <name type="scientific">Human herpesvirus 2</name>
    <name type="common">HHV-2</name>
    <name type="synonym">Human herpes simplex virus 2</name>
    <dbReference type="NCBI Taxonomy" id="10310"/>
    <lineage>
        <taxon>Viruses</taxon>
        <taxon>Duplodnaviria</taxon>
        <taxon>Heunggongvirae</taxon>
        <taxon>Peploviricota</taxon>
        <taxon>Herviviricetes</taxon>
        <taxon>Herpesvirales</taxon>
        <taxon>Orthoherpesviridae</taxon>
        <taxon>Alphaherpesvirinae</taxon>
        <taxon>Simplexvirus</taxon>
        <taxon>Simplexvirus humanalpha2</taxon>
    </lineage>
</organism>
<evidence type="ECO:0000313" key="2">
    <source>
        <dbReference type="EMBL" id="QBH81216.1"/>
    </source>
</evidence>
<reference evidence="2" key="1">
    <citation type="submission" date="2018-08" db="EMBL/GenBank/DDBJ databases">
        <title>HSV2 whole genome sequences from clinical isolates.</title>
        <authorList>
            <person name="Roychoudhury P."/>
            <person name="Greninger A.L."/>
            <person name="Jerome K.R."/>
            <person name="Johnston C."/>
            <person name="Wald A."/>
            <person name="Xie H."/>
        </authorList>
    </citation>
    <scope>NUCLEOTIDE SEQUENCE</scope>
    <source>
        <strain evidence="2">2004-43128</strain>
    </source>
</reference>
<keyword evidence="1" id="KW-1133">Transmembrane helix</keyword>
<protein>
    <submittedName>
        <fullName evidence="2">Uncharacterized protein</fullName>
    </submittedName>
</protein>
<dbReference type="EMBL" id="MH790615">
    <property type="protein sequence ID" value="QBH81216.1"/>
    <property type="molecule type" value="Genomic_DNA"/>
</dbReference>
<keyword evidence="1" id="KW-0472">Membrane</keyword>
<evidence type="ECO:0000256" key="1">
    <source>
        <dbReference type="SAM" id="Phobius"/>
    </source>
</evidence>
<accession>A0A481TJA6</accession>
<feature type="transmembrane region" description="Helical" evidence="1">
    <location>
        <begin position="6"/>
        <end position="23"/>
    </location>
</feature>
<proteinExistence type="predicted"/>
<keyword evidence="1" id="KW-0812">Transmembrane</keyword>
<name>A0A481TJA6_HHV2</name>
<organismHost>
    <name type="scientific">Homo sapiens</name>
    <name type="common">Human</name>
    <dbReference type="NCBI Taxonomy" id="9606"/>
</organismHost>
<sequence>MLIAIKWLIVITVYWVVFFWGGRKMQKRVRNSRNFTPGGGGQVQ</sequence>